<dbReference type="Proteomes" id="UP000253410">
    <property type="component" value="Unassembled WGS sequence"/>
</dbReference>
<reference evidence="1 2" key="1">
    <citation type="submission" date="2018-05" db="EMBL/GenBank/DDBJ databases">
        <title>Chitinophaga sp. K3CV102501T nov., isolated from isolated from a monsoon evergreen broad-leaved forest soil.</title>
        <authorList>
            <person name="Lv Y."/>
        </authorList>
    </citation>
    <scope>NUCLEOTIDE SEQUENCE [LARGE SCALE GENOMIC DNA]</scope>
    <source>
        <strain evidence="1 2">GDMCC 1.1325</strain>
    </source>
</reference>
<gene>
    <name evidence="1" type="ORF">DF182_28750</name>
</gene>
<sequence>MYPSFINFIGTEAAGGRKLKICGQDFTAYSYDWYIDDAITLASRWPSHQVTYRRILHLRTWIRENYQHGHDIPYKYLRSLQGCRCWVESVIHAEYKGADEMFQESYKEQLAGNKTIFSKSGAG</sequence>
<evidence type="ECO:0000313" key="1">
    <source>
        <dbReference type="EMBL" id="RBL90452.1"/>
    </source>
</evidence>
<dbReference type="EMBL" id="QFFJ01000002">
    <property type="protein sequence ID" value="RBL90452.1"/>
    <property type="molecule type" value="Genomic_DNA"/>
</dbReference>
<protein>
    <submittedName>
        <fullName evidence="1">Uncharacterized protein</fullName>
    </submittedName>
</protein>
<accession>A0A365XVQ8</accession>
<dbReference type="RefSeq" id="WP_113619200.1">
    <property type="nucleotide sequence ID" value="NZ_QFFJ01000002.1"/>
</dbReference>
<dbReference type="AlphaFoldDB" id="A0A365XVQ8"/>
<comment type="caution">
    <text evidence="1">The sequence shown here is derived from an EMBL/GenBank/DDBJ whole genome shotgun (WGS) entry which is preliminary data.</text>
</comment>
<proteinExistence type="predicted"/>
<keyword evidence="2" id="KW-1185">Reference proteome</keyword>
<dbReference type="OrthoDB" id="683567at2"/>
<name>A0A365XVQ8_9BACT</name>
<evidence type="ECO:0000313" key="2">
    <source>
        <dbReference type="Proteomes" id="UP000253410"/>
    </source>
</evidence>
<organism evidence="1 2">
    <name type="scientific">Chitinophaga flava</name>
    <dbReference type="NCBI Taxonomy" id="2259036"/>
    <lineage>
        <taxon>Bacteria</taxon>
        <taxon>Pseudomonadati</taxon>
        <taxon>Bacteroidota</taxon>
        <taxon>Chitinophagia</taxon>
        <taxon>Chitinophagales</taxon>
        <taxon>Chitinophagaceae</taxon>
        <taxon>Chitinophaga</taxon>
    </lineage>
</organism>